<organism evidence="2 3">
    <name type="scientific">Coemansia spiralis</name>
    <dbReference type="NCBI Taxonomy" id="417178"/>
    <lineage>
        <taxon>Eukaryota</taxon>
        <taxon>Fungi</taxon>
        <taxon>Fungi incertae sedis</taxon>
        <taxon>Zoopagomycota</taxon>
        <taxon>Kickxellomycotina</taxon>
        <taxon>Kickxellomycetes</taxon>
        <taxon>Kickxellales</taxon>
        <taxon>Kickxellaceae</taxon>
        <taxon>Coemansia</taxon>
    </lineage>
</organism>
<dbReference type="AlphaFoldDB" id="A0A9W8GKJ9"/>
<feature type="chain" id="PRO_5040878141" evidence="1">
    <location>
        <begin position="22"/>
        <end position="102"/>
    </location>
</feature>
<accession>A0A9W8GKJ9</accession>
<gene>
    <name evidence="2" type="ORF">IWW39_002780</name>
</gene>
<keyword evidence="3" id="KW-1185">Reference proteome</keyword>
<dbReference type="OrthoDB" id="5511784at2759"/>
<dbReference type="Gene3D" id="3.30.10.10">
    <property type="entry name" value="Trypsin Inhibitor V, subunit A"/>
    <property type="match status" value="1"/>
</dbReference>
<dbReference type="Proteomes" id="UP001151516">
    <property type="component" value="Unassembled WGS sequence"/>
</dbReference>
<reference evidence="2" key="1">
    <citation type="submission" date="2022-07" db="EMBL/GenBank/DDBJ databases">
        <title>Phylogenomic reconstructions and comparative analyses of Kickxellomycotina fungi.</title>
        <authorList>
            <person name="Reynolds N.K."/>
            <person name="Stajich J.E."/>
            <person name="Barry K."/>
            <person name="Grigoriev I.V."/>
            <person name="Crous P."/>
            <person name="Smith M.E."/>
        </authorList>
    </citation>
    <scope>NUCLEOTIDE SEQUENCE</scope>
    <source>
        <strain evidence="2">CBS 109367</strain>
    </source>
</reference>
<dbReference type="EMBL" id="JANBTX010000066">
    <property type="protein sequence ID" value="KAJ2687652.1"/>
    <property type="molecule type" value="Genomic_DNA"/>
</dbReference>
<protein>
    <submittedName>
        <fullName evidence="2">Uncharacterized protein</fullName>
    </submittedName>
</protein>
<evidence type="ECO:0000256" key="1">
    <source>
        <dbReference type="SAM" id="SignalP"/>
    </source>
</evidence>
<proteinExistence type="predicted"/>
<keyword evidence="1" id="KW-0732">Signal</keyword>
<feature type="signal peptide" evidence="1">
    <location>
        <begin position="1"/>
        <end position="21"/>
    </location>
</feature>
<comment type="caution">
    <text evidence="2">The sequence shown here is derived from an EMBL/GenBank/DDBJ whole genome shotgun (WGS) entry which is preliminary data.</text>
</comment>
<evidence type="ECO:0000313" key="2">
    <source>
        <dbReference type="EMBL" id="KAJ2687652.1"/>
    </source>
</evidence>
<evidence type="ECO:0000313" key="3">
    <source>
        <dbReference type="Proteomes" id="UP001151516"/>
    </source>
</evidence>
<name>A0A9W8GKJ9_9FUNG</name>
<sequence length="102" mass="11865">MRYQIPGTLVLALAMSQLAFADTYKKSPCNAVHWTHMLEGKILLEAHDRKPLDIESLSFNVHDLPPNHRILHVYDDEVADHRPDRLTIYVDRENIFMSAYCM</sequence>